<dbReference type="HOGENOM" id="CLU_098524_0_0_9"/>
<evidence type="ECO:0000313" key="1">
    <source>
        <dbReference type="EMBL" id="ADI02721.1"/>
    </source>
</evidence>
<dbReference type="InterPro" id="IPR026349">
    <property type="entry name" value="CHP04255"/>
</dbReference>
<protein>
    <recommendedName>
        <fullName evidence="3">TIGR04255 family protein</fullName>
    </recommendedName>
</protein>
<dbReference type="NCBIfam" id="TIGR04255">
    <property type="entry name" value="sporadTIGR04255"/>
    <property type="match status" value="1"/>
</dbReference>
<dbReference type="EMBL" id="CP002048">
    <property type="protein sequence ID" value="ADI02721.1"/>
    <property type="molecule type" value="Genomic_DNA"/>
</dbReference>
<evidence type="ECO:0000313" key="2">
    <source>
        <dbReference type="Proteomes" id="UP000000378"/>
    </source>
</evidence>
<gene>
    <name evidence="1" type="ordered locus">Slip_1970</name>
</gene>
<accession>D7CPU3</accession>
<dbReference type="STRING" id="643648.Slip_1970"/>
<dbReference type="AlphaFoldDB" id="D7CPU3"/>
<reference evidence="1 2" key="2">
    <citation type="journal article" date="2010" name="Stand. Genomic Sci.">
        <title>Complete genome sequence of Syntrophothermus lipocalidus type strain (TGB-C1).</title>
        <authorList>
            <person name="Djao O.D."/>
            <person name="Zhang X."/>
            <person name="Lucas S."/>
            <person name="Lapidus A."/>
            <person name="Del Rio T.G."/>
            <person name="Nolan M."/>
            <person name="Tice H."/>
            <person name="Cheng J.F."/>
            <person name="Han C."/>
            <person name="Tapia R."/>
            <person name="Goodwin L."/>
            <person name="Pitluck S."/>
            <person name="Liolios K."/>
            <person name="Ivanova N."/>
            <person name="Mavromatis K."/>
            <person name="Mikhailova N."/>
            <person name="Ovchinnikova G."/>
            <person name="Pati A."/>
            <person name="Brambilla E."/>
            <person name="Chen A."/>
            <person name="Palaniappan K."/>
            <person name="Land M."/>
            <person name="Hauser L."/>
            <person name="Chang Y.J."/>
            <person name="Jeffries C.D."/>
            <person name="Rohde M."/>
            <person name="Sikorski J."/>
            <person name="Spring S."/>
            <person name="Goker M."/>
            <person name="Detter J.C."/>
            <person name="Woyke T."/>
            <person name="Bristow J."/>
            <person name="Eisen J.A."/>
            <person name="Markowitz V."/>
            <person name="Hugenholtz P."/>
            <person name="Kyrpides N.C."/>
            <person name="Klenk H.P."/>
        </authorList>
    </citation>
    <scope>NUCLEOTIDE SEQUENCE [LARGE SCALE GENOMIC DNA]</scope>
    <source>
        <strain evidence="2">DSM 12680 / TGB-C1</strain>
    </source>
</reference>
<reference evidence="2" key="1">
    <citation type="journal article" date="2010" name="Stand. Genomic Sci.">
        <title>Complete genome sequence of Syntrophothermus lipocalidus type strain (TGB-C1T).</title>
        <authorList>
            <consortium name="US DOE Joint Genome Institute (JGI-PGF)"/>
            <person name="Djao O."/>
            <person name="Zhang X."/>
            <person name="Lucas S."/>
            <person name="Lapidus A."/>
            <person name="Glavina Del Rio T."/>
            <person name="Nolan M."/>
            <person name="Tice H."/>
            <person name="Cheng J."/>
            <person name="Han C."/>
            <person name="Tapia R."/>
            <person name="Goodwin L."/>
            <person name="Pitluck S."/>
            <person name="Liolios K."/>
            <person name="Ivanova N."/>
            <person name="Mavromatis K."/>
            <person name="Mikhailova N."/>
            <person name="Ovchinnikova G."/>
            <person name="Pati A."/>
            <person name="Brambilla E."/>
            <person name="Chen A."/>
            <person name="Palaniappan K."/>
            <person name="Land M."/>
            <person name="Hauser L."/>
            <person name="Chang Y."/>
            <person name="Jeffries C."/>
            <person name="Rohde M."/>
            <person name="Sikorski J."/>
            <person name="Spring S."/>
            <person name="Goker M."/>
            <person name="Detter J."/>
            <person name="Woyke T."/>
            <person name="Bristow J."/>
            <person name="Eisen J."/>
            <person name="Markowitz V."/>
            <person name="Hugenholtz P."/>
            <person name="Kyrpides N."/>
            <person name="Klenk H."/>
        </authorList>
    </citation>
    <scope>NUCLEOTIDE SEQUENCE [LARGE SCALE GENOMIC DNA]</scope>
    <source>
        <strain evidence="2">DSM 12680 / TGB-C1</strain>
    </source>
</reference>
<dbReference type="RefSeq" id="WP_013176123.1">
    <property type="nucleotide sequence ID" value="NC_014220.1"/>
</dbReference>
<evidence type="ECO:0008006" key="3">
    <source>
        <dbReference type="Google" id="ProtNLM"/>
    </source>
</evidence>
<name>D7CPU3_SYNLT</name>
<organism evidence="1 2">
    <name type="scientific">Syntrophothermus lipocalidus (strain DSM 12680 / TGB-C1)</name>
    <dbReference type="NCBI Taxonomy" id="643648"/>
    <lineage>
        <taxon>Bacteria</taxon>
        <taxon>Bacillati</taxon>
        <taxon>Bacillota</taxon>
        <taxon>Clostridia</taxon>
        <taxon>Eubacteriales</taxon>
        <taxon>Syntrophomonadaceae</taxon>
        <taxon>Syntrophothermus</taxon>
    </lineage>
</organism>
<keyword evidence="2" id="KW-1185">Reference proteome</keyword>
<proteinExistence type="predicted"/>
<sequence>MKERRYKKPPIIEAVCQIKFDDTFSWDHTIPGMLYERLSKSYPKKSRRSIQEARINQEGNEIKQDIYIIDGSLFMSDDNRDTVFIAPGVLAVSRLAPYHSWQQFKPKIANTISELTEIISETPRVQNIILQYINHIKIPQENVELDEYFAFRPYVGPDLPQKLLSFFLGCLFDASDNCQLRVELAPPPPGQAEDQTLKHVVLRLVLSCQSLNPVLFSKEDILGWIDTAHCRVVETFEGCITDSLRAIFEEEKP</sequence>
<dbReference type="Proteomes" id="UP000000378">
    <property type="component" value="Chromosome"/>
</dbReference>
<dbReference type="KEGG" id="slp:Slip_1970"/>
<dbReference type="eggNOG" id="ENOG50334VC">
    <property type="taxonomic scope" value="Bacteria"/>
</dbReference>